<reference evidence="1 2" key="1">
    <citation type="journal article" date="2012" name="Nat. Genet.">
        <title>Plasmodium cynomolgi genome sequences provide insight into Plasmodium vivax and the monkey malaria clade.</title>
        <authorList>
            <person name="Tachibana S."/>
            <person name="Sullivan S.A."/>
            <person name="Kawai S."/>
            <person name="Nakamura S."/>
            <person name="Kim H.R."/>
            <person name="Goto N."/>
            <person name="Arisue N."/>
            <person name="Palacpac N.M.Q."/>
            <person name="Honma H."/>
            <person name="Yagi M."/>
            <person name="Tougan T."/>
            <person name="Katakai Y."/>
            <person name="Kaneko O."/>
            <person name="Mita T."/>
            <person name="Kita K."/>
            <person name="Yasutomi Y."/>
            <person name="Sutton P.L."/>
            <person name="Shakhbatyan R."/>
            <person name="Horii T."/>
            <person name="Yasunaga T."/>
            <person name="Barnwell J.W."/>
            <person name="Escalante A.A."/>
            <person name="Carlton J.M."/>
            <person name="Tanabe K."/>
        </authorList>
    </citation>
    <scope>NUCLEOTIDE SEQUENCE [LARGE SCALE GENOMIC DNA]</scope>
    <source>
        <strain evidence="1 2">B</strain>
    </source>
</reference>
<dbReference type="GeneID" id="14696593"/>
<dbReference type="InterPro" id="IPR008780">
    <property type="entry name" value="Plasmodium_Vir"/>
</dbReference>
<sequence length="327" mass="36422">MYEDFFKNPGTSAEIDKHCKVFDEVGKTNPEAKKLCGKLLYLLENIVKNPTTTDNVKRCSYLRYWFYDEIWGFHTEHSKKIGEISFVKELIDIGSRVHKKELKNMCDIPYDKDVNLDEWRKRKLSYIYFKNHDSIKNISISGKKTECVKHLAYVDSFISLYKEYYEKHCKNRGFFSFFSGYIDYFPCSSLYDPNKLLAALKICNPPEPPKVKLSASSAPVSGRAGGAAPVGSADTIGTTSSVVTRGSKSPVTAVHGAAIPGPVSTLKTGKSLTLPTGGIPGQGHHVTVPNLQIRNDTRHGDTASVPSTLDSVSYKTDSNFIRDIIMG</sequence>
<keyword evidence="2" id="KW-1185">Reference proteome</keyword>
<accession>K6UFG3</accession>
<dbReference type="Proteomes" id="UP000006319">
    <property type="component" value="Unassembled WGS sequence"/>
</dbReference>
<dbReference type="RefSeq" id="XP_004228269.1">
    <property type="nucleotide sequence ID" value="XM_004228221.1"/>
</dbReference>
<protein>
    <submittedName>
        <fullName evidence="1">CYIR protein</fullName>
    </submittedName>
</protein>
<dbReference type="EMBL" id="DF158647">
    <property type="protein sequence ID" value="GAB70051.1"/>
    <property type="molecule type" value="Genomic_DNA"/>
</dbReference>
<dbReference type="AlphaFoldDB" id="K6UFG3"/>
<dbReference type="PhylomeDB" id="K6UFG3"/>
<dbReference type="OrthoDB" id="388879at2759"/>
<dbReference type="Pfam" id="PF05795">
    <property type="entry name" value="Plasmodium_Vir"/>
    <property type="match status" value="1"/>
</dbReference>
<evidence type="ECO:0000313" key="1">
    <source>
        <dbReference type="EMBL" id="GAB70051.1"/>
    </source>
</evidence>
<feature type="non-terminal residue" evidence="1">
    <location>
        <position position="327"/>
    </location>
</feature>
<name>K6UFG3_PLACD</name>
<dbReference type="VEuPathDB" id="PlasmoDB:PCYB_008000"/>
<gene>
    <name evidence="1" type="ORF">PCYB_008000</name>
</gene>
<proteinExistence type="predicted"/>
<organism evidence="1 2">
    <name type="scientific">Plasmodium cynomolgi (strain B)</name>
    <dbReference type="NCBI Taxonomy" id="1120755"/>
    <lineage>
        <taxon>Eukaryota</taxon>
        <taxon>Sar</taxon>
        <taxon>Alveolata</taxon>
        <taxon>Apicomplexa</taxon>
        <taxon>Aconoidasida</taxon>
        <taxon>Haemosporida</taxon>
        <taxon>Plasmodiidae</taxon>
        <taxon>Plasmodium</taxon>
        <taxon>Plasmodium (Plasmodium)</taxon>
    </lineage>
</organism>
<evidence type="ECO:0000313" key="2">
    <source>
        <dbReference type="Proteomes" id="UP000006319"/>
    </source>
</evidence>
<dbReference type="KEGG" id="pcy:PCYB_008000"/>